<dbReference type="FunCoup" id="F6VZK0">
    <property type="interactions" value="112"/>
</dbReference>
<evidence type="ECO:0000256" key="2">
    <source>
        <dbReference type="ARBA" id="ARBA00010199"/>
    </source>
</evidence>
<feature type="transmembrane region" description="Helical" evidence="6">
    <location>
        <begin position="85"/>
        <end position="106"/>
    </location>
</feature>
<feature type="transmembrane region" description="Helical" evidence="6">
    <location>
        <begin position="343"/>
        <end position="364"/>
    </location>
</feature>
<evidence type="ECO:0000256" key="7">
    <source>
        <dbReference type="SAM" id="MobiDB-lite"/>
    </source>
</evidence>
<dbReference type="eggNOG" id="KOG1347">
    <property type="taxonomic scope" value="Eukaryota"/>
</dbReference>
<evidence type="ECO:0000256" key="1">
    <source>
        <dbReference type="ARBA" id="ARBA00004141"/>
    </source>
</evidence>
<feature type="transmembrane region" description="Helical" evidence="6">
    <location>
        <begin position="234"/>
        <end position="255"/>
    </location>
</feature>
<dbReference type="Pfam" id="PF01554">
    <property type="entry name" value="MatE"/>
    <property type="match status" value="2"/>
</dbReference>
<dbReference type="AlphaFoldDB" id="F6VZK0"/>
<feature type="transmembrane region" description="Helical" evidence="6">
    <location>
        <begin position="168"/>
        <end position="190"/>
    </location>
</feature>
<organism evidence="8 9">
    <name type="scientific">Ornithorhynchus anatinus</name>
    <name type="common">Duckbill platypus</name>
    <dbReference type="NCBI Taxonomy" id="9258"/>
    <lineage>
        <taxon>Eukaryota</taxon>
        <taxon>Metazoa</taxon>
        <taxon>Chordata</taxon>
        <taxon>Craniata</taxon>
        <taxon>Vertebrata</taxon>
        <taxon>Euteleostomi</taxon>
        <taxon>Mammalia</taxon>
        <taxon>Monotremata</taxon>
        <taxon>Ornithorhynchidae</taxon>
        <taxon>Ornithorhynchus</taxon>
    </lineage>
</organism>
<dbReference type="GO" id="GO:0005886">
    <property type="term" value="C:plasma membrane"/>
    <property type="evidence" value="ECO:0007669"/>
    <property type="project" value="Ensembl"/>
</dbReference>
<dbReference type="Proteomes" id="UP000002279">
    <property type="component" value="Chromosome 17"/>
</dbReference>
<dbReference type="GO" id="GO:0015101">
    <property type="term" value="F:organic cation transmembrane transporter activity"/>
    <property type="evidence" value="ECO:0007669"/>
    <property type="project" value="Ensembl"/>
</dbReference>
<feature type="transmembrane region" description="Helical" evidence="6">
    <location>
        <begin position="261"/>
        <end position="283"/>
    </location>
</feature>
<feature type="transmembrane region" description="Helical" evidence="6">
    <location>
        <begin position="592"/>
        <end position="612"/>
    </location>
</feature>
<dbReference type="InterPro" id="IPR002528">
    <property type="entry name" value="MATE_fam"/>
</dbReference>
<feature type="region of interest" description="Disordered" evidence="7">
    <location>
        <begin position="1"/>
        <end position="29"/>
    </location>
</feature>
<dbReference type="InterPro" id="IPR045069">
    <property type="entry name" value="MATE_euk"/>
</dbReference>
<sequence length="615" mass="66866">MELGQETTRETVPRANKGELSPTPGDCGGHRGRRSWVQWLIPVGFRKEAWELCVLAGPLFLVQVLLFLIHVVSTVFCGHLGKVELAAVTLAVAFINVCGISVGFGLSSACDTLLSQTYGSSNKKMVGVVLQRGILILLLCCFPCWALFINTESILLLLRQDPQSHWVLTGNACLMFFQAVFLYGLLTRYLQNQAGTKGMSRGSLGQSTLPSTVHGDHSEPRVWDRTWEEGRCGVFSGIFGNVINGLGNYIFLYILDWGLEGSAFANTISQFAQVICLFLYIVLRKLYLETWGGWNSDSLQEWGPFFSLAVPSMLMMCIEWWAYEIGSFLIGLLSVVDLSAQSIIYEVSTLMYMLPMGLSLAACVRVGMALGAGDPEQAKKSSSTALHCTGLLFLVMGSLLTAFKDSLAYIFTDDEEVSALVGKVMPIYIVFNLFESLCCICGGVLRGIGKQAFGAIVNAVGYYVIGLPLGIVLIFVVRIRVVGLWVGMLICAILATVTFTVYISRVDWERASTEAQQRAGLEPHSVENEPPRLGPEKAVLSSVETGSIPGIILTTYSISGSRADLLGAQEAASALSKKPGALSVKQLLVRRLLAMVLAFSLLMVGVVARFLLSAH</sequence>
<reference evidence="8" key="2">
    <citation type="submission" date="2025-08" db="UniProtKB">
        <authorList>
            <consortium name="Ensembl"/>
        </authorList>
    </citation>
    <scope>IDENTIFICATION</scope>
    <source>
        <strain evidence="8">Glennie</strain>
    </source>
</reference>
<evidence type="ECO:0000256" key="5">
    <source>
        <dbReference type="ARBA" id="ARBA00023136"/>
    </source>
</evidence>
<gene>
    <name evidence="8" type="primary">SLC47A2</name>
</gene>
<proteinExistence type="inferred from homology"/>
<keyword evidence="9" id="KW-1185">Reference proteome</keyword>
<reference evidence="8 9" key="1">
    <citation type="journal article" date="2008" name="Nature">
        <title>Genome analysis of the platypus reveals unique signatures of evolution.</title>
        <authorList>
            <person name="Warren W.C."/>
            <person name="Hillier L.W."/>
            <person name="Marshall Graves J.A."/>
            <person name="Birney E."/>
            <person name="Ponting C.P."/>
            <person name="Grutzner F."/>
            <person name="Belov K."/>
            <person name="Miller W."/>
            <person name="Clarke L."/>
            <person name="Chinwalla A.T."/>
            <person name="Yang S.P."/>
            <person name="Heger A."/>
            <person name="Locke D.P."/>
            <person name="Miethke P."/>
            <person name="Waters P.D."/>
            <person name="Veyrunes F."/>
            <person name="Fulton L."/>
            <person name="Fulton B."/>
            <person name="Graves T."/>
            <person name="Wallis J."/>
            <person name="Puente X.S."/>
            <person name="Lopez-Otin C."/>
            <person name="Ordonez G.R."/>
            <person name="Eichler E.E."/>
            <person name="Chen L."/>
            <person name="Cheng Z."/>
            <person name="Deakin J.E."/>
            <person name="Alsop A."/>
            <person name="Thompson K."/>
            <person name="Kirby P."/>
            <person name="Papenfuss A.T."/>
            <person name="Wakefield M.J."/>
            <person name="Olender T."/>
            <person name="Lancet D."/>
            <person name="Huttley G.A."/>
            <person name="Smit A.F."/>
            <person name="Pask A."/>
            <person name="Temple-Smith P."/>
            <person name="Batzer M.A."/>
            <person name="Walker J.A."/>
            <person name="Konkel M.K."/>
            <person name="Harris R.S."/>
            <person name="Whittington C.M."/>
            <person name="Wong E.S."/>
            <person name="Gemmell N.J."/>
            <person name="Buschiazzo E."/>
            <person name="Vargas Jentzsch I.M."/>
            <person name="Merkel A."/>
            <person name="Schmitz J."/>
            <person name="Zemann A."/>
            <person name="Churakov G."/>
            <person name="Kriegs J.O."/>
            <person name="Brosius J."/>
            <person name="Murchison E.P."/>
            <person name="Sachidanandam R."/>
            <person name="Smith C."/>
            <person name="Hannon G.J."/>
            <person name="Tsend-Ayush E."/>
            <person name="McMillan D."/>
            <person name="Attenborough R."/>
            <person name="Rens W."/>
            <person name="Ferguson-Smith M."/>
            <person name="Lefevre C.M."/>
            <person name="Sharp J.A."/>
            <person name="Nicholas K.R."/>
            <person name="Ray D.A."/>
            <person name="Kube M."/>
            <person name="Reinhardt R."/>
            <person name="Pringle T.H."/>
            <person name="Taylor J."/>
            <person name="Jones R.C."/>
            <person name="Nixon B."/>
            <person name="Dacheux J.L."/>
            <person name="Niwa H."/>
            <person name="Sekita Y."/>
            <person name="Huang X."/>
            <person name="Stark A."/>
            <person name="Kheradpour P."/>
            <person name="Kellis M."/>
            <person name="Flicek P."/>
            <person name="Chen Y."/>
            <person name="Webber C."/>
            <person name="Hardison R."/>
            <person name="Nelson J."/>
            <person name="Hallsworth-Pepin K."/>
            <person name="Delehaunty K."/>
            <person name="Markovic C."/>
            <person name="Minx P."/>
            <person name="Feng Y."/>
            <person name="Kremitzki C."/>
            <person name="Mitreva M."/>
            <person name="Glasscock J."/>
            <person name="Wylie T."/>
            <person name="Wohldmann P."/>
            <person name="Thiru P."/>
            <person name="Nhan M.N."/>
            <person name="Pohl C.S."/>
            <person name="Smith S.M."/>
            <person name="Hou S."/>
            <person name="Nefedov M."/>
            <person name="de Jong P.J."/>
            <person name="Renfree M.B."/>
            <person name="Mardis E.R."/>
            <person name="Wilson R.K."/>
        </authorList>
    </citation>
    <scope>NUCLEOTIDE SEQUENCE [LARGE SCALE GENOMIC DNA]</scope>
    <source>
        <strain evidence="8 9">Glennie</strain>
    </source>
</reference>
<accession>F6VZK0</accession>
<dbReference type="GO" id="GO:0016020">
    <property type="term" value="C:membrane"/>
    <property type="evidence" value="ECO:0000318"/>
    <property type="project" value="GO_Central"/>
</dbReference>
<feature type="transmembrane region" description="Helical" evidence="6">
    <location>
        <begin position="482"/>
        <end position="503"/>
    </location>
</feature>
<dbReference type="CDD" id="cd13132">
    <property type="entry name" value="MATE_eukaryotic"/>
    <property type="match status" value="1"/>
</dbReference>
<keyword evidence="5 6" id="KW-0472">Membrane</keyword>
<protein>
    <recommendedName>
        <fullName evidence="6">Multidrug and toxin extrusion protein</fullName>
    </recommendedName>
</protein>
<feature type="transmembrane region" description="Helical" evidence="6">
    <location>
        <begin position="126"/>
        <end position="148"/>
    </location>
</feature>
<keyword evidence="4 6" id="KW-1133">Transmembrane helix</keyword>
<evidence type="ECO:0000256" key="6">
    <source>
        <dbReference type="RuleBase" id="RU004914"/>
    </source>
</evidence>
<evidence type="ECO:0000256" key="4">
    <source>
        <dbReference type="ARBA" id="ARBA00022989"/>
    </source>
</evidence>
<feature type="region of interest" description="Disordered" evidence="7">
    <location>
        <begin position="198"/>
        <end position="220"/>
    </location>
</feature>
<dbReference type="NCBIfam" id="TIGR00797">
    <property type="entry name" value="matE"/>
    <property type="match status" value="1"/>
</dbReference>
<evidence type="ECO:0000313" key="8">
    <source>
        <dbReference type="Ensembl" id="ENSOANP00000020111.3"/>
    </source>
</evidence>
<feature type="transmembrane region" description="Helical" evidence="6">
    <location>
        <begin position="452"/>
        <end position="476"/>
    </location>
</feature>
<dbReference type="HOGENOM" id="CLU_012893_1_3_1"/>
<dbReference type="GO" id="GO:0022857">
    <property type="term" value="F:transmembrane transporter activity"/>
    <property type="evidence" value="ECO:0000318"/>
    <property type="project" value="GO_Central"/>
</dbReference>
<keyword evidence="3 6" id="KW-0812">Transmembrane</keyword>
<evidence type="ECO:0000313" key="9">
    <source>
        <dbReference type="Proteomes" id="UP000002279"/>
    </source>
</evidence>
<dbReference type="GO" id="GO:1990961">
    <property type="term" value="P:xenobiotic detoxification by transmembrane export across the plasma membrane"/>
    <property type="evidence" value="ECO:0007669"/>
    <property type="project" value="InterPro"/>
</dbReference>
<dbReference type="OMA" id="LAWITFR"/>
<dbReference type="PANTHER" id="PTHR11206">
    <property type="entry name" value="MULTIDRUG RESISTANCE PROTEIN"/>
    <property type="match status" value="1"/>
</dbReference>
<dbReference type="Bgee" id="ENSOANG00000012711">
    <property type="expression patterns" value="Expressed in adult mammalian kidney and 3 other cell types or tissues"/>
</dbReference>
<dbReference type="GeneTree" id="ENSGT00940000163062"/>
<feature type="transmembrane region" description="Helical" evidence="6">
    <location>
        <begin position="424"/>
        <end position="445"/>
    </location>
</feature>
<feature type="transmembrane region" description="Helical" evidence="6">
    <location>
        <begin position="304"/>
        <end position="323"/>
    </location>
</feature>
<evidence type="ECO:0000256" key="3">
    <source>
        <dbReference type="ARBA" id="ARBA00022692"/>
    </source>
</evidence>
<feature type="transmembrane region" description="Helical" evidence="6">
    <location>
        <begin position="52"/>
        <end position="73"/>
    </location>
</feature>
<dbReference type="InParanoid" id="F6VZK0"/>
<dbReference type="Ensembl" id="ENSOANT00000020114.3">
    <property type="protein sequence ID" value="ENSOANP00000020111.3"/>
    <property type="gene ID" value="ENSOANG00000012711.4"/>
</dbReference>
<dbReference type="GO" id="GO:0042910">
    <property type="term" value="F:xenobiotic transmembrane transporter activity"/>
    <property type="evidence" value="ECO:0007669"/>
    <property type="project" value="InterPro"/>
</dbReference>
<reference evidence="8" key="3">
    <citation type="submission" date="2025-09" db="UniProtKB">
        <authorList>
            <consortium name="Ensembl"/>
        </authorList>
    </citation>
    <scope>IDENTIFICATION</scope>
    <source>
        <strain evidence="8">Glennie</strain>
    </source>
</reference>
<feature type="transmembrane region" description="Helical" evidence="6">
    <location>
        <begin position="385"/>
        <end position="404"/>
    </location>
</feature>
<dbReference type="STRING" id="9258.ENSOANP00000020111"/>
<name>F6VZK0_ORNAN</name>
<comment type="similarity">
    <text evidence="2 6">Belongs to the multi antimicrobial extrusion (MATE) (TC 2.A.66.1) family.</text>
</comment>
<comment type="subcellular location">
    <subcellularLocation>
        <location evidence="1">Membrane</location>
        <topology evidence="1">Multi-pass membrane protein</topology>
    </subcellularLocation>
</comment>
<dbReference type="GO" id="GO:0140968">
    <property type="term" value="F:polyspecific organic cation:proton antiporter activity"/>
    <property type="evidence" value="ECO:0007669"/>
    <property type="project" value="Ensembl"/>
</dbReference>